<evidence type="ECO:0000256" key="2">
    <source>
        <dbReference type="ARBA" id="ARBA00007616"/>
    </source>
</evidence>
<dbReference type="FunFam" id="4.10.860.120:FF:000001">
    <property type="entry name" value="DNA-directed RNA polymerase subunit beta"/>
    <property type="match status" value="1"/>
</dbReference>
<dbReference type="STRING" id="641665.GCA_002104455_02391"/>
<dbReference type="Gene3D" id="1.10.132.30">
    <property type="match status" value="1"/>
</dbReference>
<feature type="binding site" evidence="12">
    <location>
        <position position="814"/>
    </location>
    <ligand>
        <name>Zn(2+)</name>
        <dbReference type="ChEBI" id="CHEBI:29105"/>
        <label>2</label>
    </ligand>
</feature>
<proteinExistence type="inferred from homology"/>
<dbReference type="EC" id="2.7.7.6" evidence="12"/>
<feature type="binding site" evidence="12">
    <location>
        <position position="72"/>
    </location>
    <ligand>
        <name>Zn(2+)</name>
        <dbReference type="ChEBI" id="CHEBI:29105"/>
        <label>1</label>
    </ligand>
</feature>
<dbReference type="Gene3D" id="2.40.40.20">
    <property type="match status" value="1"/>
</dbReference>
<dbReference type="Pfam" id="PF04998">
    <property type="entry name" value="RNA_pol_Rpb1_5"/>
    <property type="match status" value="1"/>
</dbReference>
<evidence type="ECO:0000313" key="16">
    <source>
        <dbReference type="Proteomes" id="UP000199297"/>
    </source>
</evidence>
<dbReference type="InterPro" id="IPR000722">
    <property type="entry name" value="RNA_pol_asu"/>
</dbReference>
<comment type="cofactor">
    <cofactor evidence="12">
        <name>Mg(2+)</name>
        <dbReference type="ChEBI" id="CHEBI:18420"/>
    </cofactor>
    <text evidence="12">Binds 1 Mg(2+) ion per subunit.</text>
</comment>
<evidence type="ECO:0000256" key="11">
    <source>
        <dbReference type="ARBA" id="ARBA00048552"/>
    </source>
</evidence>
<evidence type="ECO:0000256" key="4">
    <source>
        <dbReference type="ARBA" id="ARBA00022478"/>
    </source>
</evidence>
<dbReference type="PANTHER" id="PTHR19376:SF54">
    <property type="entry name" value="DNA-DIRECTED RNA POLYMERASE SUBUNIT BETA"/>
    <property type="match status" value="1"/>
</dbReference>
<feature type="binding site" evidence="12">
    <location>
        <position position="888"/>
    </location>
    <ligand>
        <name>Zn(2+)</name>
        <dbReference type="ChEBI" id="CHEBI:29105"/>
        <label>2</label>
    </ligand>
</feature>
<feature type="binding site" evidence="12">
    <location>
        <position position="88"/>
    </location>
    <ligand>
        <name>Zn(2+)</name>
        <dbReference type="ChEBI" id="CHEBI:29105"/>
        <label>1</label>
    </ligand>
</feature>
<feature type="binding site" evidence="12">
    <location>
        <position position="462"/>
    </location>
    <ligand>
        <name>Mg(2+)</name>
        <dbReference type="ChEBI" id="CHEBI:18420"/>
    </ligand>
</feature>
<gene>
    <name evidence="12" type="primary">rpoC</name>
    <name evidence="15" type="ORF">SAMN05216262_1335</name>
</gene>
<keyword evidence="10 12" id="KW-0804">Transcription</keyword>
<dbReference type="Gene3D" id="1.10.40.90">
    <property type="match status" value="1"/>
</dbReference>
<dbReference type="FunFam" id="1.10.150.390:FF:000002">
    <property type="entry name" value="DNA-directed RNA polymerase subunit beta"/>
    <property type="match status" value="1"/>
</dbReference>
<evidence type="ECO:0000256" key="1">
    <source>
        <dbReference type="ARBA" id="ARBA00006460"/>
    </source>
</evidence>
<organism evidence="15 16">
    <name type="scientific">Colwellia chukchiensis</name>
    <dbReference type="NCBI Taxonomy" id="641665"/>
    <lineage>
        <taxon>Bacteria</taxon>
        <taxon>Pseudomonadati</taxon>
        <taxon>Pseudomonadota</taxon>
        <taxon>Gammaproteobacteria</taxon>
        <taxon>Alteromonadales</taxon>
        <taxon>Colwelliaceae</taxon>
        <taxon>Colwellia</taxon>
    </lineage>
</organism>
<dbReference type="PANTHER" id="PTHR19376">
    <property type="entry name" value="DNA-DIRECTED RNA POLYMERASE"/>
    <property type="match status" value="1"/>
</dbReference>
<comment type="catalytic activity">
    <reaction evidence="11 12 13">
        <text>RNA(n) + a ribonucleoside 5'-triphosphate = RNA(n+1) + diphosphate</text>
        <dbReference type="Rhea" id="RHEA:21248"/>
        <dbReference type="Rhea" id="RHEA-COMP:14527"/>
        <dbReference type="Rhea" id="RHEA-COMP:17342"/>
        <dbReference type="ChEBI" id="CHEBI:33019"/>
        <dbReference type="ChEBI" id="CHEBI:61557"/>
        <dbReference type="ChEBI" id="CHEBI:140395"/>
        <dbReference type="EC" id="2.7.7.6"/>
    </reaction>
</comment>
<dbReference type="Pfam" id="PF04997">
    <property type="entry name" value="RNA_pol_Rpb1_1"/>
    <property type="match status" value="1"/>
</dbReference>
<dbReference type="EMBL" id="FOBI01000033">
    <property type="protein sequence ID" value="SEL91581.1"/>
    <property type="molecule type" value="Genomic_DNA"/>
</dbReference>
<accession>A0A1H7U3M8</accession>
<evidence type="ECO:0000313" key="15">
    <source>
        <dbReference type="EMBL" id="SEL91581.1"/>
    </source>
</evidence>
<dbReference type="InterPro" id="IPR007081">
    <property type="entry name" value="RNA_pol_Rpb1_5"/>
</dbReference>
<feature type="binding site" evidence="12">
    <location>
        <position position="460"/>
    </location>
    <ligand>
        <name>Mg(2+)</name>
        <dbReference type="ChEBI" id="CHEBI:18420"/>
    </ligand>
</feature>
<keyword evidence="7 12" id="KW-0479">Metal-binding</keyword>
<dbReference type="InterPro" id="IPR045867">
    <property type="entry name" value="DNA-dir_RpoC_beta_prime"/>
</dbReference>
<evidence type="ECO:0000256" key="8">
    <source>
        <dbReference type="ARBA" id="ARBA00022833"/>
    </source>
</evidence>
<feature type="binding site" evidence="12">
    <location>
        <position position="895"/>
    </location>
    <ligand>
        <name>Zn(2+)</name>
        <dbReference type="ChEBI" id="CHEBI:29105"/>
        <label>2</label>
    </ligand>
</feature>
<comment type="similarity">
    <text evidence="3">In the C-terminal section; belongs to the RNA polymerase beta' chain family.</text>
</comment>
<comment type="similarity">
    <text evidence="1 12 13">Belongs to the RNA polymerase beta' chain family.</text>
</comment>
<evidence type="ECO:0000256" key="13">
    <source>
        <dbReference type="RuleBase" id="RU004279"/>
    </source>
</evidence>
<dbReference type="HAMAP" id="MF_01322">
    <property type="entry name" value="RNApol_bact_RpoC"/>
    <property type="match status" value="1"/>
</dbReference>
<dbReference type="GO" id="GO:0003677">
    <property type="term" value="F:DNA binding"/>
    <property type="evidence" value="ECO:0007669"/>
    <property type="project" value="UniProtKB-UniRule"/>
</dbReference>
<dbReference type="RefSeq" id="WP_085284023.1">
    <property type="nucleotide sequence ID" value="NZ_FOBI01000033.1"/>
</dbReference>
<protein>
    <recommendedName>
        <fullName evidence="12">DNA-directed RNA polymerase subunit beta'</fullName>
        <shortName evidence="12">RNAP subunit beta'</shortName>
        <ecNumber evidence="12">2.7.7.6</ecNumber>
    </recommendedName>
    <alternativeName>
        <fullName evidence="12">RNA polymerase subunit beta'</fullName>
    </alternativeName>
    <alternativeName>
        <fullName evidence="12">Transcriptase subunit beta'</fullName>
    </alternativeName>
</protein>
<comment type="function">
    <text evidence="12 13">DNA-dependent RNA polymerase catalyzes the transcription of DNA into RNA using the four ribonucleoside triphosphates as substrates.</text>
</comment>
<comment type="cofactor">
    <cofactor evidence="12">
        <name>Zn(2+)</name>
        <dbReference type="ChEBI" id="CHEBI:29105"/>
    </cofactor>
    <text evidence="12">Binds 2 Zn(2+) ions per subunit.</text>
</comment>
<dbReference type="GO" id="GO:0008270">
    <property type="term" value="F:zinc ion binding"/>
    <property type="evidence" value="ECO:0007669"/>
    <property type="project" value="UniProtKB-UniRule"/>
</dbReference>
<evidence type="ECO:0000256" key="7">
    <source>
        <dbReference type="ARBA" id="ARBA00022723"/>
    </source>
</evidence>
<dbReference type="InterPro" id="IPR007083">
    <property type="entry name" value="RNA_pol_Rpb1_4"/>
</dbReference>
<dbReference type="SMART" id="SM00663">
    <property type="entry name" value="RPOLA_N"/>
    <property type="match status" value="1"/>
</dbReference>
<dbReference type="Gene3D" id="1.10.274.100">
    <property type="entry name" value="RNA polymerase Rpb1, domain 3"/>
    <property type="match status" value="1"/>
</dbReference>
<evidence type="ECO:0000256" key="5">
    <source>
        <dbReference type="ARBA" id="ARBA00022679"/>
    </source>
</evidence>
<dbReference type="GO" id="GO:0000287">
    <property type="term" value="F:magnesium ion binding"/>
    <property type="evidence" value="ECO:0007669"/>
    <property type="project" value="UniProtKB-UniRule"/>
</dbReference>
<feature type="binding site" evidence="12">
    <location>
        <position position="70"/>
    </location>
    <ligand>
        <name>Zn(2+)</name>
        <dbReference type="ChEBI" id="CHEBI:29105"/>
        <label>1</label>
    </ligand>
</feature>
<keyword evidence="6 12" id="KW-0548">Nucleotidyltransferase</keyword>
<dbReference type="CDD" id="cd02655">
    <property type="entry name" value="RNAP_beta'_C"/>
    <property type="match status" value="1"/>
</dbReference>
<keyword evidence="9 12" id="KW-0460">Magnesium</keyword>
<dbReference type="Gene3D" id="4.10.860.120">
    <property type="entry name" value="RNA polymerase II, clamp domain"/>
    <property type="match status" value="1"/>
</dbReference>
<dbReference type="OrthoDB" id="9815296at2"/>
<dbReference type="InterPro" id="IPR006592">
    <property type="entry name" value="RNA_pol_N"/>
</dbReference>
<feature type="binding site" evidence="12">
    <location>
        <position position="85"/>
    </location>
    <ligand>
        <name>Zn(2+)</name>
        <dbReference type="ChEBI" id="CHEBI:29105"/>
        <label>1</label>
    </ligand>
</feature>
<evidence type="ECO:0000256" key="3">
    <source>
        <dbReference type="ARBA" id="ARBA00009839"/>
    </source>
</evidence>
<dbReference type="Proteomes" id="UP000199297">
    <property type="component" value="Unassembled WGS sequence"/>
</dbReference>
<dbReference type="GO" id="GO:0003899">
    <property type="term" value="F:DNA-directed RNA polymerase activity"/>
    <property type="evidence" value="ECO:0007669"/>
    <property type="project" value="UniProtKB-UniRule"/>
</dbReference>
<feature type="domain" description="RNA polymerase N-terminal" evidence="14">
    <location>
        <begin position="235"/>
        <end position="514"/>
    </location>
</feature>
<dbReference type="Gene3D" id="2.40.50.100">
    <property type="match status" value="3"/>
</dbReference>
<dbReference type="Gene3D" id="1.10.1790.20">
    <property type="match status" value="1"/>
</dbReference>
<dbReference type="Pfam" id="PF00623">
    <property type="entry name" value="RNA_pol_Rpb1_2"/>
    <property type="match status" value="1"/>
</dbReference>
<evidence type="ECO:0000259" key="14">
    <source>
        <dbReference type="SMART" id="SM00663"/>
    </source>
</evidence>
<dbReference type="InterPro" id="IPR042102">
    <property type="entry name" value="RNA_pol_Rpb1_3_sf"/>
</dbReference>
<dbReference type="Pfam" id="PF04983">
    <property type="entry name" value="RNA_pol_Rpb1_3"/>
    <property type="match status" value="1"/>
</dbReference>
<dbReference type="NCBIfam" id="TIGR02386">
    <property type="entry name" value="rpoC_TIGR"/>
    <property type="match status" value="1"/>
</dbReference>
<dbReference type="InterPro" id="IPR007080">
    <property type="entry name" value="RNA_pol_Rpb1_1"/>
</dbReference>
<dbReference type="InterPro" id="IPR007066">
    <property type="entry name" value="RNA_pol_Rpb1_3"/>
</dbReference>
<dbReference type="InterPro" id="IPR012754">
    <property type="entry name" value="DNA-dir_RpoC_beta_prime_bact"/>
</dbReference>
<evidence type="ECO:0000256" key="9">
    <source>
        <dbReference type="ARBA" id="ARBA00022842"/>
    </source>
</evidence>
<dbReference type="FunFam" id="1.10.40.90:FF:000001">
    <property type="entry name" value="DNA-directed RNA polymerase subunit beta"/>
    <property type="match status" value="1"/>
</dbReference>
<dbReference type="SUPFAM" id="SSF64484">
    <property type="entry name" value="beta and beta-prime subunits of DNA dependent RNA-polymerase"/>
    <property type="match status" value="1"/>
</dbReference>
<evidence type="ECO:0000256" key="10">
    <source>
        <dbReference type="ARBA" id="ARBA00023163"/>
    </source>
</evidence>
<reference evidence="16" key="1">
    <citation type="submission" date="2016-10" db="EMBL/GenBank/DDBJ databases">
        <authorList>
            <person name="Varghese N."/>
            <person name="Submissions S."/>
        </authorList>
    </citation>
    <scope>NUCLEOTIDE SEQUENCE [LARGE SCALE GENOMIC DNA]</scope>
    <source>
        <strain evidence="16">CGMCC 1.9127</strain>
    </source>
</reference>
<evidence type="ECO:0000256" key="12">
    <source>
        <dbReference type="HAMAP-Rule" id="MF_01322"/>
    </source>
</evidence>
<keyword evidence="5 12" id="KW-0808">Transferase</keyword>
<dbReference type="GO" id="GO:0005829">
    <property type="term" value="C:cytosol"/>
    <property type="evidence" value="ECO:0007669"/>
    <property type="project" value="UniProtKB-ARBA"/>
</dbReference>
<keyword evidence="4 12" id="KW-0240">DNA-directed RNA polymerase</keyword>
<dbReference type="GO" id="GO:0000428">
    <property type="term" value="C:DNA-directed RNA polymerase complex"/>
    <property type="evidence" value="ECO:0007669"/>
    <property type="project" value="UniProtKB-KW"/>
</dbReference>
<dbReference type="InterPro" id="IPR044893">
    <property type="entry name" value="RNA_pol_Rpb1_clamp_domain"/>
</dbReference>
<dbReference type="Pfam" id="PF05000">
    <property type="entry name" value="RNA_pol_Rpb1_4"/>
    <property type="match status" value="1"/>
</dbReference>
<comment type="subunit">
    <text evidence="12">The RNAP catalytic core consists of 2 alpha, 1 beta, 1 beta' and 1 omega subunit. When a sigma factor is associated with the core the holoenzyme is formed, which can initiate transcription.</text>
</comment>
<dbReference type="Gene3D" id="1.10.150.390">
    <property type="match status" value="1"/>
</dbReference>
<keyword evidence="8 12" id="KW-0862">Zinc</keyword>
<feature type="binding site" evidence="12">
    <location>
        <position position="898"/>
    </location>
    <ligand>
        <name>Zn(2+)</name>
        <dbReference type="ChEBI" id="CHEBI:29105"/>
        <label>2</label>
    </ligand>
</feature>
<dbReference type="FunFam" id="1.10.132.30:FF:000003">
    <property type="entry name" value="DNA-directed RNA polymerase subunit beta"/>
    <property type="match status" value="1"/>
</dbReference>
<feature type="binding site" evidence="12">
    <location>
        <position position="464"/>
    </location>
    <ligand>
        <name>Mg(2+)</name>
        <dbReference type="ChEBI" id="CHEBI:18420"/>
    </ligand>
</feature>
<comment type="similarity">
    <text evidence="2">In the N-terminal section; belongs to the RNA polymerase beta chain family.</text>
</comment>
<name>A0A1H7U3M8_9GAMM</name>
<sequence>MKDLLKFLKQQNQTEEFDGIRIGLASPDMIRSWSFGEVKKPETINYRTFKPERDGLFCARIFGPVKDYECLCGKYKRLKHRGVICEKCGVEVTLTKVRRDRMGHIELASPVAHIWFLKSLPSRIGLLLDMTLRDIERVLYFESYVVTEPGMTTLEKSQILTEEEYLDALEEHGDEFDALMGAEAVLALLQQIDLDGEVAQMREELPEIGSETKRKKITKRLKLMEAFAASGNKPEWMIMNVLPILPPDLRPLVPLDGGRFATSDLNDLYRRVINRNNRLKRLLDLVAPDIIVRNEKRMLQESVDALLDNGRRGRAITGSNKRPLKSLADMIKGKQGRFRQNLLGKRVDYSGRSVITVGPTLRLHQCGLPKKMALELFKPFIYGKLEARGLATTIKAAKKLVEREGAEVWDVLDEVIREHPVMLNRAPTLHRLGIQAFEPVLIEGKAIHLHPLVCAAYNADFDGDQMAVHVPLTIEAQLEARTLMMSTNNVLSPANGDPIIVPSQDVVLGLYYLTRDRVNGLGEGMVFTDIKEAEKAYRTGFAELHARVKIRITEHERNSDGELVAKTTLRNTTIGRAILWQVCPDGIPYDLIDQPLGKKPISKLINHAYRNLGLKDTVIFADHIMYTGFHYAMVAGASVGIDDMVIPEAKYSIIEDSEEEVAEIQTQFEQGLVTQGEKYNKVIDIWSSANEKISKAMMDNLSKETVINRDGEPEEQDSFNSIYMMADSGARGSAAQIRQLAGMRGLMAKPDGSIIETPITANFREGLNVLQYFISTHGARKGLADTALKTANSGYLTRRLVDVAQDLVVTEHDCGTLDGLQMTPLIEGGDVVEPLRERVLGRVVCEDVLIPGTEEVLLPRNTLIDEALCDVIEENSVDQIKVRSIITCETDFGICAHCYGRDLARGHMINQGEAIGVVAAQSIGEPGTQLTMRTFHIGGAASRASAENNVQVKNTGTLKLQNAKFVTNSEGHLVITSRSSELTVIDELGREKERYKVPYGTILSKKDGEAINAGDIIANWDPHTHPIITEVAGKVQFVELIDGVTMVRQTDELTGLSSIVITEAGQRSSAGKEMRPMVKLVDEKGNDVMIAGTDIPAQYFLPGNAIVNLEDGADVGIGDALARIPQASSKTRDITGGLPRVADLFEARKPKLPAILAEKTGIISFGKETKGKVRLLITQPNGEVYEEMIPKIRQLNVFEGESVLKGEVIADGPESPHDILRLRGVAPVANYIVNEVQEVYRLQGVKINDKHIEVIVRQMIRKCEILDAGDSNFLKGETVEVARVNIANRELEAAGKQPAEYEMQMMGITKASLATESFISAASFQETTRVLTEAAVAGKKDSLRGLKENVIVGRLIPAGTGYSYHQERARAKHAVPEDEITVSADEAAQALTDALNADLDASSE</sequence>
<evidence type="ECO:0000256" key="6">
    <source>
        <dbReference type="ARBA" id="ARBA00022695"/>
    </source>
</evidence>
<dbReference type="InterPro" id="IPR038120">
    <property type="entry name" value="Rpb1_funnel_sf"/>
</dbReference>
<dbReference type="GO" id="GO:0006351">
    <property type="term" value="P:DNA-templated transcription"/>
    <property type="evidence" value="ECO:0007669"/>
    <property type="project" value="UniProtKB-UniRule"/>
</dbReference>
<keyword evidence="16" id="KW-1185">Reference proteome</keyword>
<dbReference type="CDD" id="cd01609">
    <property type="entry name" value="RNAP_beta'_N"/>
    <property type="match status" value="1"/>
</dbReference>